<keyword evidence="4" id="KW-0804">Transcription</keyword>
<evidence type="ECO:0000256" key="5">
    <source>
        <dbReference type="ARBA" id="ARBA00023242"/>
    </source>
</evidence>
<dbReference type="InterPro" id="IPR037817">
    <property type="entry name" value="TAF7"/>
</dbReference>
<evidence type="ECO:0000256" key="2">
    <source>
        <dbReference type="ARBA" id="ARBA00009368"/>
    </source>
</evidence>
<dbReference type="STRING" id="284811.Q752L1"/>
<reference evidence="8 9" key="1">
    <citation type="journal article" date="2004" name="Science">
        <title>The Ashbya gossypii genome as a tool for mapping the ancient Saccharomyces cerevisiae genome.</title>
        <authorList>
            <person name="Dietrich F.S."/>
            <person name="Voegeli S."/>
            <person name="Brachat S."/>
            <person name="Lerch A."/>
            <person name="Gates K."/>
            <person name="Steiner S."/>
            <person name="Mohr C."/>
            <person name="Pohlmann R."/>
            <person name="Luedi P."/>
            <person name="Choi S."/>
            <person name="Wing R.A."/>
            <person name="Flavier A."/>
            <person name="Gaffney T.D."/>
            <person name="Philippsen P."/>
        </authorList>
    </citation>
    <scope>NUCLEOTIDE SEQUENCE [LARGE SCALE GENOMIC DNA]</scope>
    <source>
        <strain evidence="9">ATCC 10895 / CBS 109.51 / FGSC 9923 / NRRL Y-1056</strain>
    </source>
</reference>
<evidence type="ECO:0000256" key="3">
    <source>
        <dbReference type="ARBA" id="ARBA00023015"/>
    </source>
</evidence>
<dbReference type="InterPro" id="IPR006751">
    <property type="entry name" value="TAFII55_prot_cons_reg"/>
</dbReference>
<dbReference type="HOGENOM" id="CLU_016434_2_0_1"/>
<dbReference type="FunCoup" id="Q752L1">
    <property type="interactions" value="266"/>
</dbReference>
<feature type="region of interest" description="Disordered" evidence="6">
    <location>
        <begin position="494"/>
        <end position="576"/>
    </location>
</feature>
<reference evidence="9" key="2">
    <citation type="journal article" date="2013" name="G3 (Bethesda)">
        <title>Genomes of Ashbya fungi isolated from insects reveal four mating-type loci, numerous translocations, lack of transposons, and distinct gene duplications.</title>
        <authorList>
            <person name="Dietrich F.S."/>
            <person name="Voegeli S."/>
            <person name="Kuo S."/>
            <person name="Philippsen P."/>
        </authorList>
    </citation>
    <scope>GENOME REANNOTATION</scope>
    <source>
        <strain evidence="9">ATCC 10895 / CBS 109.51 / FGSC 9923 / NRRL Y-1056</strain>
    </source>
</reference>
<dbReference type="EMBL" id="AE016819">
    <property type="protein sequence ID" value="AAS53934.1"/>
    <property type="molecule type" value="Genomic_DNA"/>
</dbReference>
<dbReference type="Proteomes" id="UP000000591">
    <property type="component" value="Chromosome VI"/>
</dbReference>
<keyword evidence="9" id="KW-1185">Reference proteome</keyword>
<comment type="similarity">
    <text evidence="2">Belongs to the TAF7 family.</text>
</comment>
<feature type="region of interest" description="Disordered" evidence="6">
    <location>
        <begin position="393"/>
        <end position="451"/>
    </location>
</feature>
<accession>Q752L1</accession>
<comment type="subcellular location">
    <subcellularLocation>
        <location evidence="1">Nucleus</location>
    </subcellularLocation>
</comment>
<dbReference type="eggNOG" id="KOG4011">
    <property type="taxonomic scope" value="Eukaryota"/>
</dbReference>
<dbReference type="KEGG" id="ago:AGOS_AFR563C"/>
<dbReference type="GO" id="GO:0051123">
    <property type="term" value="P:RNA polymerase II preinitiation complex assembly"/>
    <property type="evidence" value="ECO:0000318"/>
    <property type="project" value="GO_Central"/>
</dbReference>
<proteinExistence type="inferred from homology"/>
<protein>
    <submittedName>
        <fullName evidence="8">AFR563Cp</fullName>
    </submittedName>
</protein>
<name>Q752L1_EREGS</name>
<evidence type="ECO:0000256" key="6">
    <source>
        <dbReference type="SAM" id="MobiDB-lite"/>
    </source>
</evidence>
<dbReference type="InParanoid" id="Q752L1"/>
<keyword evidence="3" id="KW-0805">Transcription regulation</keyword>
<dbReference type="GO" id="GO:0005669">
    <property type="term" value="C:transcription factor TFIID complex"/>
    <property type="evidence" value="ECO:0000318"/>
    <property type="project" value="GO_Central"/>
</dbReference>
<evidence type="ECO:0000313" key="9">
    <source>
        <dbReference type="Proteomes" id="UP000000591"/>
    </source>
</evidence>
<dbReference type="SMART" id="SM01370">
    <property type="entry name" value="TAFII55_N"/>
    <property type="match status" value="1"/>
</dbReference>
<dbReference type="PANTHER" id="PTHR12228">
    <property type="entry name" value="TRANSCRIPTION INITIATION FACTOR TFIID 55 KD SUBUNIT-RELATED"/>
    <property type="match status" value="1"/>
</dbReference>
<gene>
    <name evidence="8" type="ORF">AGOS_AFR563C</name>
</gene>
<dbReference type="PANTHER" id="PTHR12228:SF0">
    <property type="entry name" value="TATA-BOX BINDING PROTEIN ASSOCIATED FACTOR 7"/>
    <property type="match status" value="1"/>
</dbReference>
<dbReference type="RefSeq" id="NP_986110.1">
    <property type="nucleotide sequence ID" value="NM_212246.1"/>
</dbReference>
<feature type="domain" description="TAFII55 protein conserved region" evidence="7">
    <location>
        <begin position="124"/>
        <end position="317"/>
    </location>
</feature>
<feature type="compositionally biased region" description="Acidic residues" evidence="6">
    <location>
        <begin position="555"/>
        <end position="565"/>
    </location>
</feature>
<evidence type="ECO:0000256" key="1">
    <source>
        <dbReference type="ARBA" id="ARBA00004123"/>
    </source>
</evidence>
<dbReference type="OMA" id="KWEKMQN"/>
<sequence length="576" mass="64196">MGPIIKIKKPKLSPEDLGDGSKAKRIKLKGNGADELKDKQLSPTQAANNAPKIKLKLKKKDSEPLLPEPKAPVKLKLNLKKDTPPTSVPASALTKAPRIRVKPPRIPGEGYDSEASDIEDDPLMEEGIILRVLPDLQAEFVKNSIESGDYSNISIKWKGERHAVVSINGHQYGAVLVNLPTVIEVNKSVDRKNMLKAFDVSQMLLCVALISREEDVFDLQPPDTEDLVKKHFENYEKEICDARKIMIQGFQGGSLTDAESKHMDAILEKGYDYKHGITAPLYNVRNRRFRRRMTGSEIDYVDRTVEFLLKQDGEAEEFTYELVDEDAVLQKSASTIDLAHFAQKAAASGVAQPAHSTDSVLFGVDDDDHDDLELELEQALQVPSEADAAGAPLDEAGDEVEQDNGDDEDDEDDDEDEDDDDEDDAAPKPPKPEPNENLQHNELLRDELGELESILQQNRDKLAKATNPLLKSRFVDSIAKLEKEVDIKRKQLLANEEILETSPATSSHRTPRPDEDDELDDDEDEDELDEEDLDDQDDDEEVATPAQATTHTSALDDELDQEDMDMMMLFGAEGDD</sequence>
<evidence type="ECO:0000259" key="7">
    <source>
        <dbReference type="SMART" id="SM01370"/>
    </source>
</evidence>
<dbReference type="AlphaFoldDB" id="Q752L1"/>
<keyword evidence="5" id="KW-0539">Nucleus</keyword>
<organism evidence="8 9">
    <name type="scientific">Eremothecium gossypii (strain ATCC 10895 / CBS 109.51 / FGSC 9923 / NRRL Y-1056)</name>
    <name type="common">Yeast</name>
    <name type="synonym">Ashbya gossypii</name>
    <dbReference type="NCBI Taxonomy" id="284811"/>
    <lineage>
        <taxon>Eukaryota</taxon>
        <taxon>Fungi</taxon>
        <taxon>Dikarya</taxon>
        <taxon>Ascomycota</taxon>
        <taxon>Saccharomycotina</taxon>
        <taxon>Saccharomycetes</taxon>
        <taxon>Saccharomycetales</taxon>
        <taxon>Saccharomycetaceae</taxon>
        <taxon>Eremothecium</taxon>
    </lineage>
</organism>
<dbReference type="OrthoDB" id="153872at2759"/>
<evidence type="ECO:0000256" key="4">
    <source>
        <dbReference type="ARBA" id="ARBA00023163"/>
    </source>
</evidence>
<feature type="compositionally biased region" description="Acidic residues" evidence="6">
    <location>
        <begin position="395"/>
        <end position="424"/>
    </location>
</feature>
<evidence type="ECO:0000313" key="8">
    <source>
        <dbReference type="EMBL" id="AAS53934.1"/>
    </source>
</evidence>
<feature type="compositionally biased region" description="Acidic residues" evidence="6">
    <location>
        <begin position="514"/>
        <end position="542"/>
    </location>
</feature>
<feature type="compositionally biased region" description="Basic residues" evidence="6">
    <location>
        <begin position="1"/>
        <end position="11"/>
    </location>
</feature>
<dbReference type="CDD" id="cd08047">
    <property type="entry name" value="TAF7"/>
    <property type="match status" value="1"/>
</dbReference>
<feature type="region of interest" description="Disordered" evidence="6">
    <location>
        <begin position="1"/>
        <end position="71"/>
    </location>
</feature>
<dbReference type="GeneID" id="4622391"/>
<dbReference type="Pfam" id="PF04658">
    <property type="entry name" value="TAFII55_N"/>
    <property type="match status" value="1"/>
</dbReference>